<comment type="subcellular location">
    <subcellularLocation>
        <location evidence="1">Membrane</location>
        <topology evidence="1">Multi-pass membrane protein</topology>
    </subcellularLocation>
</comment>
<feature type="transmembrane region" description="Helical" evidence="5">
    <location>
        <begin position="203"/>
        <end position="220"/>
    </location>
</feature>
<accession>A0A939EBH0</accession>
<evidence type="ECO:0000256" key="4">
    <source>
        <dbReference type="ARBA" id="ARBA00023136"/>
    </source>
</evidence>
<sequence>MRCLLHRELVDPVRSQDPVPDAVPAAQHGERLLNQLAVPFGSAPIARVPYGLPVKRLGDGALWLAAFLSGFVIREPAPYELYMAGLSVVWLACGLKLRREFGPLIVCLMLYIAGGIASIPMAEVQGDAIMYIAVSGFLAITAIFYAAILADDPDRFRIIQSGYTISSIFVAAIGIAGYFHLFPGADYFTLYDRARGTFQDPNVFGPFLVLPTLLLIQTLLRNSVLKNLHLLPPIAVLLLAIFLSFSRGAWFVLFAGVLIVYFLALVTEPSPRRRGRLILLGIGGVLAAAGLLAAALSIDSVADMFAQRARLVQEYDGSRLGRFARYSLGFQMVMDYPLGLGALEFNKHFPEDEHNVYLKGFTTYGWLGGTVYIGLALWTLTALVPLLFKSRPWTAFTQSLFAVFAAHLILSVIIDTDHWRHMYMFYGLAWGLIATDKIERKRLLARRFALGLPSTRKAGQNHIAPPQAACAWNANTIGRSRSGSSAAW</sequence>
<keyword evidence="2 5" id="KW-0812">Transmembrane</keyword>
<evidence type="ECO:0000256" key="1">
    <source>
        <dbReference type="ARBA" id="ARBA00004141"/>
    </source>
</evidence>
<dbReference type="GO" id="GO:0016874">
    <property type="term" value="F:ligase activity"/>
    <property type="evidence" value="ECO:0007669"/>
    <property type="project" value="UniProtKB-KW"/>
</dbReference>
<dbReference type="Proteomes" id="UP000664096">
    <property type="component" value="Unassembled WGS sequence"/>
</dbReference>
<feature type="transmembrane region" description="Helical" evidence="5">
    <location>
        <begin position="364"/>
        <end position="388"/>
    </location>
</feature>
<feature type="transmembrane region" description="Helical" evidence="5">
    <location>
        <begin position="227"/>
        <end position="243"/>
    </location>
</feature>
<dbReference type="AlphaFoldDB" id="A0A939EBH0"/>
<proteinExistence type="predicted"/>
<feature type="transmembrane region" description="Helical" evidence="5">
    <location>
        <begin position="162"/>
        <end position="183"/>
    </location>
</feature>
<protein>
    <submittedName>
        <fullName evidence="7">O-antigen ligase family protein</fullName>
    </submittedName>
</protein>
<organism evidence="7 8">
    <name type="scientific">Roseibium aggregatum</name>
    <dbReference type="NCBI Taxonomy" id="187304"/>
    <lineage>
        <taxon>Bacteria</taxon>
        <taxon>Pseudomonadati</taxon>
        <taxon>Pseudomonadota</taxon>
        <taxon>Alphaproteobacteria</taxon>
        <taxon>Hyphomicrobiales</taxon>
        <taxon>Stappiaceae</taxon>
        <taxon>Roseibium</taxon>
    </lineage>
</organism>
<comment type="caution">
    <text evidence="7">The sequence shown here is derived from an EMBL/GenBank/DDBJ whole genome shotgun (WGS) entry which is preliminary data.</text>
</comment>
<evidence type="ECO:0000256" key="3">
    <source>
        <dbReference type="ARBA" id="ARBA00022989"/>
    </source>
</evidence>
<reference evidence="7" key="1">
    <citation type="submission" date="2020-12" db="EMBL/GenBank/DDBJ databases">
        <title>Oil enriched cultivation method for isolating marine PHA-producing bacteria.</title>
        <authorList>
            <person name="Zheng W."/>
            <person name="Yu S."/>
            <person name="Huang Y."/>
        </authorList>
    </citation>
    <scope>NUCLEOTIDE SEQUENCE</scope>
    <source>
        <strain evidence="7">SY-2-12</strain>
    </source>
</reference>
<evidence type="ECO:0000256" key="2">
    <source>
        <dbReference type="ARBA" id="ARBA00022692"/>
    </source>
</evidence>
<gene>
    <name evidence="7" type="ORF">JF539_06025</name>
</gene>
<feature type="transmembrane region" description="Helical" evidence="5">
    <location>
        <begin position="278"/>
        <end position="298"/>
    </location>
</feature>
<feature type="transmembrane region" description="Helical" evidence="5">
    <location>
        <begin position="104"/>
        <end position="122"/>
    </location>
</feature>
<evidence type="ECO:0000313" key="7">
    <source>
        <dbReference type="EMBL" id="MBN9669888.1"/>
    </source>
</evidence>
<dbReference type="Pfam" id="PF04932">
    <property type="entry name" value="Wzy_C"/>
    <property type="match status" value="1"/>
</dbReference>
<dbReference type="InterPro" id="IPR051533">
    <property type="entry name" value="WaaL-like"/>
</dbReference>
<name>A0A939EBH0_9HYPH</name>
<dbReference type="InterPro" id="IPR007016">
    <property type="entry name" value="O-antigen_ligase-rel_domated"/>
</dbReference>
<dbReference type="PANTHER" id="PTHR37422">
    <property type="entry name" value="TEICHURONIC ACID BIOSYNTHESIS PROTEIN TUAE"/>
    <property type="match status" value="1"/>
</dbReference>
<keyword evidence="7" id="KW-0436">Ligase</keyword>
<feature type="domain" description="O-antigen ligase-related" evidence="6">
    <location>
        <begin position="235"/>
        <end position="373"/>
    </location>
</feature>
<feature type="transmembrane region" description="Helical" evidence="5">
    <location>
        <begin position="249"/>
        <end position="266"/>
    </location>
</feature>
<feature type="transmembrane region" description="Helical" evidence="5">
    <location>
        <begin position="395"/>
        <end position="414"/>
    </location>
</feature>
<feature type="transmembrane region" description="Helical" evidence="5">
    <location>
        <begin position="128"/>
        <end position="150"/>
    </location>
</feature>
<dbReference type="EMBL" id="JAEKJZ010000001">
    <property type="protein sequence ID" value="MBN9669888.1"/>
    <property type="molecule type" value="Genomic_DNA"/>
</dbReference>
<keyword evidence="4 5" id="KW-0472">Membrane</keyword>
<evidence type="ECO:0000313" key="8">
    <source>
        <dbReference type="Proteomes" id="UP000664096"/>
    </source>
</evidence>
<evidence type="ECO:0000259" key="6">
    <source>
        <dbReference type="Pfam" id="PF04932"/>
    </source>
</evidence>
<dbReference type="GO" id="GO:0016020">
    <property type="term" value="C:membrane"/>
    <property type="evidence" value="ECO:0007669"/>
    <property type="project" value="UniProtKB-SubCell"/>
</dbReference>
<dbReference type="PANTHER" id="PTHR37422:SF21">
    <property type="entry name" value="EXOQ-LIKE PROTEIN"/>
    <property type="match status" value="1"/>
</dbReference>
<keyword evidence="3 5" id="KW-1133">Transmembrane helix</keyword>
<evidence type="ECO:0000256" key="5">
    <source>
        <dbReference type="SAM" id="Phobius"/>
    </source>
</evidence>